<name>A0A7J6LFT1_PEROL</name>
<protein>
    <submittedName>
        <fullName evidence="1">Uncharacterized protein</fullName>
    </submittedName>
</protein>
<evidence type="ECO:0000313" key="2">
    <source>
        <dbReference type="Proteomes" id="UP000572268"/>
    </source>
</evidence>
<evidence type="ECO:0000313" key="1">
    <source>
        <dbReference type="EMBL" id="KAF4657870.1"/>
    </source>
</evidence>
<comment type="caution">
    <text evidence="1">The sequence shown here is derived from an EMBL/GenBank/DDBJ whole genome shotgun (WGS) entry which is preliminary data.</text>
</comment>
<gene>
    <name evidence="1" type="ORF">FOL46_007247</name>
</gene>
<accession>A0A7J6LFT1</accession>
<sequence>MSGGGAKAEYLLPYCEKLLQKGVEELVQVAQMESLSGVEQLTPEARSVMHRLLTSTERMNTFRAQASKLATLFECCIPDCKASCWVHQSGYHIDVVLNIPKELNSSSSSGKNAPERGKLALGLWYLQPSQMYRTPDGKLLVRATHEFSREFLLHTSKDIEALAFVTRDEVDAQLSNSKGQELTAWVGKALESNMKAMKGAALETAEGEPPVLSKQLTRSSRKPPSLPPGLQIQTVTDMVTSYFGTDVLVTGPC</sequence>
<proteinExistence type="predicted"/>
<dbReference type="EMBL" id="JABANN010000500">
    <property type="protein sequence ID" value="KAF4657870.1"/>
    <property type="molecule type" value="Genomic_DNA"/>
</dbReference>
<reference evidence="1 2" key="1">
    <citation type="submission" date="2020-04" db="EMBL/GenBank/DDBJ databases">
        <title>Perkinsus olseni comparative genomics.</title>
        <authorList>
            <person name="Bogema D.R."/>
        </authorList>
    </citation>
    <scope>NUCLEOTIDE SEQUENCE [LARGE SCALE GENOMIC DNA]</scope>
    <source>
        <strain evidence="1">ATCC PRA-31</strain>
    </source>
</reference>
<dbReference type="Proteomes" id="UP000572268">
    <property type="component" value="Unassembled WGS sequence"/>
</dbReference>
<dbReference type="AlphaFoldDB" id="A0A7J6LFT1"/>
<organism evidence="1 2">
    <name type="scientific">Perkinsus olseni</name>
    <name type="common">Perkinsus atlanticus</name>
    <dbReference type="NCBI Taxonomy" id="32597"/>
    <lineage>
        <taxon>Eukaryota</taxon>
        <taxon>Sar</taxon>
        <taxon>Alveolata</taxon>
        <taxon>Perkinsozoa</taxon>
        <taxon>Perkinsea</taxon>
        <taxon>Perkinsida</taxon>
        <taxon>Perkinsidae</taxon>
        <taxon>Perkinsus</taxon>
    </lineage>
</organism>